<keyword evidence="1" id="KW-0413">Isomerase</keyword>
<dbReference type="EMBL" id="JACHIL010000006">
    <property type="protein sequence ID" value="MBB5092598.1"/>
    <property type="molecule type" value="Genomic_DNA"/>
</dbReference>
<dbReference type="AlphaFoldDB" id="A0A7W8ALI2"/>
<dbReference type="Gene3D" id="1.20.272.10">
    <property type="match status" value="1"/>
</dbReference>
<sequence>MTINVHSPHAAEARIYSESAWDVVSGLDPWVCSSLLQKAIRRSDIELAVAAGLRLHQLRGAAIWSRLLLITVEDIGIASPSALSLAVQIAKMTRGQPKGDVIGTLARLIETLALTPKCRCSDYLVSATYSHTRFEKEHCLVGRQTIDERIALSVDPSQPIVTRALAAWFASGLNWSDESRVGTGNLSALMSDFAQAGVPEEFLFDVAYACERTRHPIAIMLPVLWMAAHSPDNSSAPRVNDFAVLPSPAIRGVPAYAYDKHTYAGKAAIGRLAAENAQVANVLSKWTPDFRARDAAAMAAFYVDAIPVRPHFIWQGSADLERLGREADFLHAGFPIEGIEELVEAVSANIGHLNELRSERVLEGSKKNSKSKVASHGA</sequence>
<dbReference type="Proteomes" id="UP000531231">
    <property type="component" value="Unassembled WGS sequence"/>
</dbReference>
<keyword evidence="2" id="KW-1185">Reference proteome</keyword>
<gene>
    <name evidence="1" type="ORF">HNQ68_003155</name>
</gene>
<organism evidence="1 2">
    <name type="scientific">Pseudochrobactrum saccharolyticum</name>
    <dbReference type="NCBI Taxonomy" id="354352"/>
    <lineage>
        <taxon>Bacteria</taxon>
        <taxon>Pseudomonadati</taxon>
        <taxon>Pseudomonadota</taxon>
        <taxon>Alphaproteobacteria</taxon>
        <taxon>Hyphomicrobiales</taxon>
        <taxon>Brucellaceae</taxon>
        <taxon>Pseudochrobactrum</taxon>
    </lineage>
</organism>
<dbReference type="RefSeq" id="WP_151160320.1">
    <property type="nucleotide sequence ID" value="NZ_JACHIL010000006.1"/>
</dbReference>
<accession>A0A7W8ALI2</accession>
<dbReference type="InterPro" id="IPR008921">
    <property type="entry name" value="DNA_pol3_clamp-load_cplx_C"/>
</dbReference>
<proteinExistence type="predicted"/>
<protein>
    <submittedName>
        <fullName evidence="1">Ketosteroid isomerase-like protein</fullName>
    </submittedName>
</protein>
<dbReference type="GO" id="GO:0003677">
    <property type="term" value="F:DNA binding"/>
    <property type="evidence" value="ECO:0007669"/>
    <property type="project" value="InterPro"/>
</dbReference>
<name>A0A7W8ALI2_9HYPH</name>
<comment type="caution">
    <text evidence="1">The sequence shown here is derived from an EMBL/GenBank/DDBJ whole genome shotgun (WGS) entry which is preliminary data.</text>
</comment>
<evidence type="ECO:0000313" key="2">
    <source>
        <dbReference type="Proteomes" id="UP000531231"/>
    </source>
</evidence>
<reference evidence="1 2" key="1">
    <citation type="submission" date="2020-08" db="EMBL/GenBank/DDBJ databases">
        <title>Genomic Encyclopedia of Type Strains, Phase IV (KMG-IV): sequencing the most valuable type-strain genomes for metagenomic binning, comparative biology and taxonomic classification.</title>
        <authorList>
            <person name="Goeker M."/>
        </authorList>
    </citation>
    <scope>NUCLEOTIDE SEQUENCE [LARGE SCALE GENOMIC DNA]</scope>
    <source>
        <strain evidence="1 2">DSM 25620</strain>
    </source>
</reference>
<dbReference type="GO" id="GO:0016853">
    <property type="term" value="F:isomerase activity"/>
    <property type="evidence" value="ECO:0007669"/>
    <property type="project" value="UniProtKB-KW"/>
</dbReference>
<dbReference type="GO" id="GO:0006260">
    <property type="term" value="P:DNA replication"/>
    <property type="evidence" value="ECO:0007669"/>
    <property type="project" value="InterPro"/>
</dbReference>
<evidence type="ECO:0000313" key="1">
    <source>
        <dbReference type="EMBL" id="MBB5092598.1"/>
    </source>
</evidence>
<dbReference type="SUPFAM" id="SSF48019">
    <property type="entry name" value="post-AAA+ oligomerization domain-like"/>
    <property type="match status" value="1"/>
</dbReference>